<gene>
    <name evidence="3" type="ORF">ACFQKB_23515</name>
</gene>
<protein>
    <submittedName>
        <fullName evidence="3">DUF6286 domain-containing protein</fullName>
    </submittedName>
</protein>
<dbReference type="Proteomes" id="UP001596380">
    <property type="component" value="Unassembled WGS sequence"/>
</dbReference>
<feature type="non-terminal residue" evidence="3">
    <location>
        <position position="1"/>
    </location>
</feature>
<proteinExistence type="predicted"/>
<keyword evidence="1" id="KW-0812">Transmembrane</keyword>
<evidence type="ECO:0000313" key="3">
    <source>
        <dbReference type="EMBL" id="MFC6882745.1"/>
    </source>
</evidence>
<organism evidence="3 4">
    <name type="scientific">Actinomadura yumaensis</name>
    <dbReference type="NCBI Taxonomy" id="111807"/>
    <lineage>
        <taxon>Bacteria</taxon>
        <taxon>Bacillati</taxon>
        <taxon>Actinomycetota</taxon>
        <taxon>Actinomycetes</taxon>
        <taxon>Streptosporangiales</taxon>
        <taxon>Thermomonosporaceae</taxon>
        <taxon>Actinomadura</taxon>
    </lineage>
</organism>
<accession>A0ABW2CN98</accession>
<dbReference type="RefSeq" id="WP_378063529.1">
    <property type="nucleotide sequence ID" value="NZ_JBHSXS010000014.1"/>
</dbReference>
<dbReference type="Pfam" id="PF19803">
    <property type="entry name" value="DUF6286"/>
    <property type="match status" value="1"/>
</dbReference>
<evidence type="ECO:0000256" key="1">
    <source>
        <dbReference type="SAM" id="Phobius"/>
    </source>
</evidence>
<keyword evidence="1" id="KW-0472">Membrane</keyword>
<keyword evidence="1" id="KW-1133">Transmembrane helix</keyword>
<sequence>VPDRAARRAFRSRRVWPAMLAGLLLAAAGIITAIEVVSALVGKHAGIVPYERATSWLTGHDWKSWPVLAIAGAVALVGLLFLLAGLLPGRSGIVPLHGEHRDLVMGITRRGLKGAAKSAAREVDGVTGVRKVGLRRHRVIVHADTAMRTPGGLDEDVRRAVQRRLDGLGPLPRRRAVAHVTYRES</sequence>
<name>A0ABW2CN98_9ACTN</name>
<comment type="caution">
    <text evidence="3">The sequence shown here is derived from an EMBL/GenBank/DDBJ whole genome shotgun (WGS) entry which is preliminary data.</text>
</comment>
<dbReference type="EMBL" id="JBHSXS010000014">
    <property type="protein sequence ID" value="MFC6882745.1"/>
    <property type="molecule type" value="Genomic_DNA"/>
</dbReference>
<evidence type="ECO:0000313" key="4">
    <source>
        <dbReference type="Proteomes" id="UP001596380"/>
    </source>
</evidence>
<reference evidence="4" key="1">
    <citation type="journal article" date="2019" name="Int. J. Syst. Evol. Microbiol.">
        <title>The Global Catalogue of Microorganisms (GCM) 10K type strain sequencing project: providing services to taxonomists for standard genome sequencing and annotation.</title>
        <authorList>
            <consortium name="The Broad Institute Genomics Platform"/>
            <consortium name="The Broad Institute Genome Sequencing Center for Infectious Disease"/>
            <person name="Wu L."/>
            <person name="Ma J."/>
        </authorList>
    </citation>
    <scope>NUCLEOTIDE SEQUENCE [LARGE SCALE GENOMIC DNA]</scope>
    <source>
        <strain evidence="4">JCM 3369</strain>
    </source>
</reference>
<keyword evidence="4" id="KW-1185">Reference proteome</keyword>
<dbReference type="InterPro" id="IPR046253">
    <property type="entry name" value="DUF6286"/>
</dbReference>
<feature type="transmembrane region" description="Helical" evidence="1">
    <location>
        <begin position="63"/>
        <end position="87"/>
    </location>
</feature>
<feature type="domain" description="DUF6286" evidence="2">
    <location>
        <begin position="76"/>
        <end position="180"/>
    </location>
</feature>
<evidence type="ECO:0000259" key="2">
    <source>
        <dbReference type="Pfam" id="PF19803"/>
    </source>
</evidence>